<dbReference type="Proteomes" id="UP001454086">
    <property type="component" value="Unassembled WGS sequence"/>
</dbReference>
<dbReference type="EMBL" id="JBBMFM010000008">
    <property type="protein sequence ID" value="MEQ2424059.1"/>
    <property type="molecule type" value="Genomic_DNA"/>
</dbReference>
<comment type="caution">
    <text evidence="3">The sequence shown here is derived from an EMBL/GenBank/DDBJ whole genome shotgun (WGS) entry which is preliminary data.</text>
</comment>
<dbReference type="PANTHER" id="PTHR16943">
    <property type="entry name" value="2-METHYLCITRATE DEHYDRATASE-RELATED"/>
    <property type="match status" value="1"/>
</dbReference>
<dbReference type="Gene3D" id="3.30.1330.120">
    <property type="entry name" value="2-methylcitrate dehydratase PrpD"/>
    <property type="match status" value="1"/>
</dbReference>
<organism evidence="3 4">
    <name type="scientific">Enterocloster hominis</name>
    <name type="common">ex Hitch et al. 2024</name>
    <dbReference type="NCBI Taxonomy" id="1917870"/>
    <lineage>
        <taxon>Bacteria</taxon>
        <taxon>Bacillati</taxon>
        <taxon>Bacillota</taxon>
        <taxon>Clostridia</taxon>
        <taxon>Lachnospirales</taxon>
        <taxon>Lachnospiraceae</taxon>
        <taxon>Enterocloster</taxon>
    </lineage>
</organism>
<dbReference type="RefSeq" id="WP_008723275.1">
    <property type="nucleotide sequence ID" value="NZ_JBBMFM010000008.1"/>
</dbReference>
<evidence type="ECO:0000256" key="1">
    <source>
        <dbReference type="ARBA" id="ARBA00006174"/>
    </source>
</evidence>
<feature type="domain" description="MmgE/PrpD N-terminal" evidence="2">
    <location>
        <begin position="21"/>
        <end position="262"/>
    </location>
</feature>
<dbReference type="PANTHER" id="PTHR16943:SF8">
    <property type="entry name" value="2-METHYLCITRATE DEHYDRATASE"/>
    <property type="match status" value="1"/>
</dbReference>
<evidence type="ECO:0000313" key="4">
    <source>
        <dbReference type="Proteomes" id="UP001454086"/>
    </source>
</evidence>
<dbReference type="InterPro" id="IPR045336">
    <property type="entry name" value="MmgE_PrpD_N"/>
</dbReference>
<name>A0ABV1D0Z4_9FIRM</name>
<sequence length="467" mass="51408">MRFNRLHEATGYIVPTDYTQTISRYAVELSYDDLPEVVRLKTKQIVMQAIGSALAAKDISVSKKTETISILGNNGNGGPCTSWGTGSSMSSVNAAFAAGVKSDLLGWGECSDRGHFYSVIVPAAWVAAEEQGKGGREFLTAVVAAYEVCTRIANAVQPDKRHKKNGWGVTSWPIFGAVIAAGKLYDLDAREMDQAIGLACECSTIPTTYSYTKMSDFLHCEYGNRARDGILIAKSVKKGINNARDTLDESSCYSCAMTDEWKPEYYTQGLGTDYMILDTRLKHWPGCWKAQTALDITYRLVKEQGICAGQIAGMTVETDYAGWAEVPEEGFRSILQAGFCLSYLLAALLYVPEPAQWYNRENLEDRQLLEKARNIRILSGEQVEPVYLDTVLKEKGNTLVTITTCEGVVYTGEGDSMAFEDNDTGAVFRKQVQGVSPEFAECAEVSLEEIEDCDNIAELRWIPGGKK</sequence>
<dbReference type="Gene3D" id="1.10.4100.10">
    <property type="entry name" value="2-methylcitrate dehydratase PrpD"/>
    <property type="match status" value="1"/>
</dbReference>
<dbReference type="SUPFAM" id="SSF103378">
    <property type="entry name" value="2-methylcitrate dehydratase PrpD"/>
    <property type="match status" value="1"/>
</dbReference>
<keyword evidence="4" id="KW-1185">Reference proteome</keyword>
<comment type="similarity">
    <text evidence="1">Belongs to the PrpD family.</text>
</comment>
<protein>
    <submittedName>
        <fullName evidence="3">MmgE/PrpD family protein</fullName>
    </submittedName>
</protein>
<evidence type="ECO:0000259" key="2">
    <source>
        <dbReference type="Pfam" id="PF03972"/>
    </source>
</evidence>
<reference evidence="3 4" key="1">
    <citation type="submission" date="2024-03" db="EMBL/GenBank/DDBJ databases">
        <title>Human intestinal bacterial collection.</title>
        <authorList>
            <person name="Pauvert C."/>
            <person name="Hitch T.C.A."/>
            <person name="Clavel T."/>
        </authorList>
    </citation>
    <scope>NUCLEOTIDE SEQUENCE [LARGE SCALE GENOMIC DNA]</scope>
    <source>
        <strain evidence="3 4">CLA-SR-H021</strain>
    </source>
</reference>
<gene>
    <name evidence="3" type="ORF">WMQ36_03665</name>
</gene>
<dbReference type="InterPro" id="IPR005656">
    <property type="entry name" value="MmgE_PrpD"/>
</dbReference>
<evidence type="ECO:0000313" key="3">
    <source>
        <dbReference type="EMBL" id="MEQ2424059.1"/>
    </source>
</evidence>
<dbReference type="InterPro" id="IPR036148">
    <property type="entry name" value="MmgE/PrpD_sf"/>
</dbReference>
<accession>A0ABV1D0Z4</accession>
<dbReference type="InterPro" id="IPR042183">
    <property type="entry name" value="MmgE/PrpD_sf_1"/>
</dbReference>
<proteinExistence type="inferred from homology"/>
<dbReference type="Pfam" id="PF03972">
    <property type="entry name" value="MmgE_PrpD_N"/>
    <property type="match status" value="1"/>
</dbReference>
<dbReference type="InterPro" id="IPR042188">
    <property type="entry name" value="MmgE/PrpD_sf_2"/>
</dbReference>